<name>A0ABX6NEN5_9BACT</name>
<dbReference type="PROSITE" id="PS50294">
    <property type="entry name" value="WD_REPEATS_REGION"/>
    <property type="match status" value="4"/>
</dbReference>
<dbReference type="SMART" id="SM00320">
    <property type="entry name" value="WD40"/>
    <property type="match status" value="6"/>
</dbReference>
<evidence type="ECO:0000256" key="2">
    <source>
        <dbReference type="ARBA" id="ARBA00022737"/>
    </source>
</evidence>
<dbReference type="InterPro" id="IPR020472">
    <property type="entry name" value="WD40_PAC1"/>
</dbReference>
<dbReference type="InterPro" id="IPR036322">
    <property type="entry name" value="WD40_repeat_dom_sf"/>
</dbReference>
<feature type="repeat" description="WD" evidence="3">
    <location>
        <begin position="236"/>
        <end position="277"/>
    </location>
</feature>
<dbReference type="EMBL" id="CP039543">
    <property type="protein sequence ID" value="QJT08681.1"/>
    <property type="molecule type" value="Genomic_DNA"/>
</dbReference>
<dbReference type="PROSITE" id="PS00678">
    <property type="entry name" value="WD_REPEATS_1"/>
    <property type="match status" value="3"/>
</dbReference>
<dbReference type="CDD" id="cd00200">
    <property type="entry name" value="WD40"/>
    <property type="match status" value="1"/>
</dbReference>
<evidence type="ECO:0000313" key="4">
    <source>
        <dbReference type="EMBL" id="QJT08681.1"/>
    </source>
</evidence>
<evidence type="ECO:0000256" key="3">
    <source>
        <dbReference type="PROSITE-ProRule" id="PRU00221"/>
    </source>
</evidence>
<accession>A0ABX6NEN5</accession>
<dbReference type="SUPFAM" id="SSF50978">
    <property type="entry name" value="WD40 repeat-like"/>
    <property type="match status" value="1"/>
</dbReference>
<evidence type="ECO:0000256" key="1">
    <source>
        <dbReference type="ARBA" id="ARBA00022574"/>
    </source>
</evidence>
<dbReference type="Gene3D" id="2.130.10.10">
    <property type="entry name" value="YVTN repeat-like/Quinoprotein amine dehydrogenase"/>
    <property type="match status" value="2"/>
</dbReference>
<feature type="repeat" description="WD" evidence="3">
    <location>
        <begin position="110"/>
        <end position="151"/>
    </location>
</feature>
<dbReference type="PANTHER" id="PTHR19848:SF8">
    <property type="entry name" value="F-BOX AND WD REPEAT DOMAIN CONTAINING 7"/>
    <property type="match status" value="1"/>
</dbReference>
<feature type="repeat" description="WD" evidence="3">
    <location>
        <begin position="152"/>
        <end position="193"/>
    </location>
</feature>
<keyword evidence="1 3" id="KW-0853">WD repeat</keyword>
<dbReference type="PRINTS" id="PR00320">
    <property type="entry name" value="GPROTEINBRPT"/>
</dbReference>
<dbReference type="RefSeq" id="WP_171266933.1">
    <property type="nucleotide sequence ID" value="NZ_CP039543.1"/>
</dbReference>
<dbReference type="Proteomes" id="UP000503251">
    <property type="component" value="Chromosome"/>
</dbReference>
<protein>
    <submittedName>
        <fullName evidence="4">WD40 repeat domain-containing protein</fullName>
    </submittedName>
</protein>
<dbReference type="PROSITE" id="PS50082">
    <property type="entry name" value="WD_REPEATS_2"/>
    <property type="match status" value="4"/>
</dbReference>
<keyword evidence="2" id="KW-0677">Repeat</keyword>
<organism evidence="4 5">
    <name type="scientific">Oceanidesulfovibrio marinus</name>
    <dbReference type="NCBI Taxonomy" id="370038"/>
    <lineage>
        <taxon>Bacteria</taxon>
        <taxon>Pseudomonadati</taxon>
        <taxon>Thermodesulfobacteriota</taxon>
        <taxon>Desulfovibrionia</taxon>
        <taxon>Desulfovibrionales</taxon>
        <taxon>Desulfovibrionaceae</taxon>
        <taxon>Oceanidesulfovibrio</taxon>
    </lineage>
</organism>
<dbReference type="InterPro" id="IPR019775">
    <property type="entry name" value="WD40_repeat_CS"/>
</dbReference>
<dbReference type="Pfam" id="PF00400">
    <property type="entry name" value="WD40"/>
    <property type="match status" value="4"/>
</dbReference>
<feature type="repeat" description="WD" evidence="3">
    <location>
        <begin position="194"/>
        <end position="227"/>
    </location>
</feature>
<sequence length="334" mass="36351">MTDSKNFFREVPIMRLAGYTKLFLVITLLAAMQAAGTTAMAAEPLAVAGGSFGYVFEVSKGHSLDFSKLDKVHSKTVYASAYRDGLLLTGDKKGRLAAWNLKKKDGEILEDSHRGAVRSIAFSPDGSLFATASKDRTVFIWETNGLKHTQTLEGHDSYVYGTDFSPDSTLLASVGSDNKLVLWDTKTWEESKSIDAHYNAIYAVRFSPDGKTLATASADKFLKVWNVPDLSEKWEVLAHDNGVYCLDFSPDGSLLVTAGADKTIRIWDAATGKELRHVENPDSVSMNSVEFTADGKFVFVGDDSGDILEVDVEQGTIVERGKADTAVKALAVIN</sequence>
<proteinExistence type="predicted"/>
<keyword evidence="5" id="KW-1185">Reference proteome</keyword>
<gene>
    <name evidence="4" type="ORF">E8L03_06970</name>
</gene>
<evidence type="ECO:0000313" key="5">
    <source>
        <dbReference type="Proteomes" id="UP000503251"/>
    </source>
</evidence>
<dbReference type="InterPro" id="IPR001680">
    <property type="entry name" value="WD40_rpt"/>
</dbReference>
<dbReference type="InterPro" id="IPR015943">
    <property type="entry name" value="WD40/YVTN_repeat-like_dom_sf"/>
</dbReference>
<dbReference type="PANTHER" id="PTHR19848">
    <property type="entry name" value="WD40 REPEAT PROTEIN"/>
    <property type="match status" value="1"/>
</dbReference>
<reference evidence="4 5" key="1">
    <citation type="submission" date="2019-04" db="EMBL/GenBank/DDBJ databases">
        <title>Isolation and culture of sulfate reducing bacteria from the cold seep of the South China Sea.</title>
        <authorList>
            <person name="Sun C."/>
            <person name="Liu R."/>
        </authorList>
    </citation>
    <scope>NUCLEOTIDE SEQUENCE [LARGE SCALE GENOMIC DNA]</scope>
    <source>
        <strain evidence="4 5">CS1</strain>
    </source>
</reference>